<dbReference type="RefSeq" id="WP_250025048.1">
    <property type="nucleotide sequence ID" value="NZ_CP097330.1"/>
</dbReference>
<dbReference type="Pfam" id="PF00345">
    <property type="entry name" value="PapD_N"/>
    <property type="match status" value="1"/>
</dbReference>
<dbReference type="KEGG" id="ccam:M5D45_02480"/>
<evidence type="ECO:0000313" key="3">
    <source>
        <dbReference type="EMBL" id="URF04736.1"/>
    </source>
</evidence>
<name>A0AAE9L2J0_9BURK</name>
<evidence type="ECO:0000259" key="2">
    <source>
        <dbReference type="Pfam" id="PF00345"/>
    </source>
</evidence>
<dbReference type="InterPro" id="IPR050643">
    <property type="entry name" value="Periplasmic_pilus_chap"/>
</dbReference>
<dbReference type="AlphaFoldDB" id="A0AAE9L2J0"/>
<keyword evidence="1" id="KW-0732">Signal</keyword>
<dbReference type="SUPFAM" id="SSF49354">
    <property type="entry name" value="PapD-like"/>
    <property type="match status" value="1"/>
</dbReference>
<reference evidence="3" key="1">
    <citation type="journal article" date="2022" name="Microbiol. Resour. Announc.">
        <title>Genome Sequence of Cupriavidus campinensis Strain G5, a Member of a Bacterial Consortium Capable of Polyethylene Degradation.</title>
        <authorList>
            <person name="Schneider B."/>
            <person name="Pfeiffer F."/>
            <person name="Dyall-Smith M."/>
            <person name="Kunte H.J."/>
        </authorList>
    </citation>
    <scope>NUCLEOTIDE SEQUENCE</scope>
    <source>
        <strain evidence="3">G5</strain>
    </source>
</reference>
<feature type="chain" id="PRO_5041917567" evidence="1">
    <location>
        <begin position="21"/>
        <end position="235"/>
    </location>
</feature>
<dbReference type="InterPro" id="IPR016147">
    <property type="entry name" value="Pili_assmbl_chaperone_N"/>
</dbReference>
<dbReference type="Proteomes" id="UP001056132">
    <property type="component" value="Chromosome 1"/>
</dbReference>
<feature type="domain" description="Pili assembly chaperone N-terminal" evidence="2">
    <location>
        <begin position="23"/>
        <end position="141"/>
    </location>
</feature>
<dbReference type="InterPro" id="IPR008962">
    <property type="entry name" value="PapD-like_sf"/>
</dbReference>
<evidence type="ECO:0000256" key="1">
    <source>
        <dbReference type="SAM" id="SignalP"/>
    </source>
</evidence>
<reference evidence="3" key="2">
    <citation type="submission" date="2022-05" db="EMBL/GenBank/DDBJ databases">
        <authorList>
            <person name="Kunte H.-J."/>
        </authorList>
    </citation>
    <scope>NUCLEOTIDE SEQUENCE</scope>
    <source>
        <strain evidence="3">G5</strain>
    </source>
</reference>
<dbReference type="InterPro" id="IPR013783">
    <property type="entry name" value="Ig-like_fold"/>
</dbReference>
<evidence type="ECO:0000313" key="4">
    <source>
        <dbReference type="Proteomes" id="UP001056132"/>
    </source>
</evidence>
<dbReference type="GO" id="GO:0030288">
    <property type="term" value="C:outer membrane-bounded periplasmic space"/>
    <property type="evidence" value="ECO:0007669"/>
    <property type="project" value="InterPro"/>
</dbReference>
<feature type="signal peptide" evidence="1">
    <location>
        <begin position="1"/>
        <end position="20"/>
    </location>
</feature>
<accession>A0AAE9L2J0</accession>
<dbReference type="EMBL" id="CP097330">
    <property type="protein sequence ID" value="URF04736.1"/>
    <property type="molecule type" value="Genomic_DNA"/>
</dbReference>
<proteinExistence type="predicted"/>
<dbReference type="PANTHER" id="PTHR30251">
    <property type="entry name" value="PILUS ASSEMBLY CHAPERONE"/>
    <property type="match status" value="1"/>
</dbReference>
<sequence>MTRKLLATFALLLTMAYANAATIHVKPTMTLIPPGQSAAVITLTNQGDTPLNAQVRLFGWDQVRGEDALSPTNRLVASPPMLTLAPRQTQSIRLVRTEKTLATQVEAYRVLVDEVLDNSQPRPTGVTLQMRYSLPVFVIPREKLKPAQVTVTASADGNLVKLGAVNRGETHAQATDVSVEYRGGGTSPVVPGLLGYVLPGKSIEWKLPLPADAAAKGRPTRVKMLINGREMLVDL</sequence>
<dbReference type="Gene3D" id="2.60.40.10">
    <property type="entry name" value="Immunoglobulins"/>
    <property type="match status" value="1"/>
</dbReference>
<gene>
    <name evidence="3" type="ORF">M5D45_02480</name>
</gene>
<protein>
    <submittedName>
        <fullName evidence="3">Fimbria/pilus periplasmic chaperone</fullName>
    </submittedName>
</protein>
<organism evidence="3 4">
    <name type="scientific">Cupriavidus campinensis</name>
    <dbReference type="NCBI Taxonomy" id="151783"/>
    <lineage>
        <taxon>Bacteria</taxon>
        <taxon>Pseudomonadati</taxon>
        <taxon>Pseudomonadota</taxon>
        <taxon>Betaproteobacteria</taxon>
        <taxon>Burkholderiales</taxon>
        <taxon>Burkholderiaceae</taxon>
        <taxon>Cupriavidus</taxon>
    </lineage>
</organism>
<dbReference type="GO" id="GO:0071555">
    <property type="term" value="P:cell wall organization"/>
    <property type="evidence" value="ECO:0007669"/>
    <property type="project" value="InterPro"/>
</dbReference>
<dbReference type="PANTHER" id="PTHR30251:SF4">
    <property type="entry name" value="SLR1668 PROTEIN"/>
    <property type="match status" value="1"/>
</dbReference>